<dbReference type="RefSeq" id="WP_377578520.1">
    <property type="nucleotide sequence ID" value="NZ_JBHTMP010000092.1"/>
</dbReference>
<reference evidence="4" key="1">
    <citation type="journal article" date="2019" name="Int. J. Syst. Evol. Microbiol.">
        <title>The Global Catalogue of Microorganisms (GCM) 10K type strain sequencing project: providing services to taxonomists for standard genome sequencing and annotation.</title>
        <authorList>
            <consortium name="The Broad Institute Genomics Platform"/>
            <consortium name="The Broad Institute Genome Sequencing Center for Infectious Disease"/>
            <person name="Wu L."/>
            <person name="Ma J."/>
        </authorList>
    </citation>
    <scope>NUCLEOTIDE SEQUENCE [LARGE SCALE GENOMIC DNA]</scope>
    <source>
        <strain evidence="4">JCM 31037</strain>
    </source>
</reference>
<evidence type="ECO:0000256" key="1">
    <source>
        <dbReference type="ARBA" id="ARBA00022723"/>
    </source>
</evidence>
<evidence type="ECO:0000256" key="2">
    <source>
        <dbReference type="ARBA" id="ARBA00023239"/>
    </source>
</evidence>
<dbReference type="InterPro" id="IPR002762">
    <property type="entry name" value="CbiX-like"/>
</dbReference>
<keyword evidence="1" id="KW-0479">Metal-binding</keyword>
<dbReference type="EMBL" id="JBHTMP010000092">
    <property type="protein sequence ID" value="MFD1325725.1"/>
    <property type="molecule type" value="Genomic_DNA"/>
</dbReference>
<keyword evidence="4" id="KW-1185">Reference proteome</keyword>
<protein>
    <submittedName>
        <fullName evidence="3">CbiX/SirB N-terminal domain-containing protein</fullName>
    </submittedName>
</protein>
<dbReference type="SUPFAM" id="SSF53800">
    <property type="entry name" value="Chelatase"/>
    <property type="match status" value="1"/>
</dbReference>
<keyword evidence="2" id="KW-0456">Lyase</keyword>
<sequence length="138" mass="13892">ICSLGGLPCLAGYASAASPTVDEAVARLRAAGARRVAVAAYFLAPGRLYESAAEAGREAGAVAVATPLAGVPELARLVLARVDAARREQGQRDTGRSGVDAAPGMLLPLVGPRRPGPVRCPVAARCPEAVRAVGKALA</sequence>
<dbReference type="Gene3D" id="3.40.50.1400">
    <property type="match status" value="1"/>
</dbReference>
<accession>A0ABW3YQR5</accession>
<gene>
    <name evidence="3" type="ORF">ACFQ4H_32060</name>
</gene>
<name>A0ABW3YQR5_9ACTN</name>
<evidence type="ECO:0000313" key="3">
    <source>
        <dbReference type="EMBL" id="MFD1325725.1"/>
    </source>
</evidence>
<organism evidence="3 4">
    <name type="scientific">Micromonospora sonneratiae</name>
    <dbReference type="NCBI Taxonomy" id="1184706"/>
    <lineage>
        <taxon>Bacteria</taxon>
        <taxon>Bacillati</taxon>
        <taxon>Actinomycetota</taxon>
        <taxon>Actinomycetes</taxon>
        <taxon>Micromonosporales</taxon>
        <taxon>Micromonosporaceae</taxon>
        <taxon>Micromonospora</taxon>
    </lineage>
</organism>
<comment type="caution">
    <text evidence="3">The sequence shown here is derived from an EMBL/GenBank/DDBJ whole genome shotgun (WGS) entry which is preliminary data.</text>
</comment>
<feature type="non-terminal residue" evidence="3">
    <location>
        <position position="1"/>
    </location>
</feature>
<evidence type="ECO:0000313" key="4">
    <source>
        <dbReference type="Proteomes" id="UP001597260"/>
    </source>
</evidence>
<proteinExistence type="predicted"/>
<dbReference type="Proteomes" id="UP001597260">
    <property type="component" value="Unassembled WGS sequence"/>
</dbReference>
<dbReference type="Pfam" id="PF01903">
    <property type="entry name" value="CbiX"/>
    <property type="match status" value="1"/>
</dbReference>